<dbReference type="PANTHER" id="PTHR40038">
    <property type="entry name" value="MEMBRANE-ASSOCIATED PROTEIN TCAA"/>
    <property type="match status" value="1"/>
</dbReference>
<evidence type="ECO:0000313" key="12">
    <source>
        <dbReference type="EMBL" id="MFC7747621.1"/>
    </source>
</evidence>
<evidence type="ECO:0000259" key="10">
    <source>
        <dbReference type="Pfam" id="PF22819"/>
    </source>
</evidence>
<keyword evidence="5 7" id="KW-0472">Membrane</keyword>
<sequence>MNFCTECGHPLGDQHQFCTNCGAKQESADSSTSGQASDQPLHDQTEHRPPPQQPSRSASKSTINKPPNKPMKKRTKILLISAAAVVVVLFGTHMGLQAYFDPMDDLQAMDQAAAEDDAATFTSYIDFTDDRLLDKQAYLAYIQTNEWDSAKKQYRQLIEEGNDLTRDITDRNGSTLFTVQPDDHLLGLYTTYSLKAQPTELTMTTPLEDTEMTIDEETTTGSPDDPGRFKAYPGTYDLNAKASNAYGDFAIDHSLEIESQQAYELNLDFTGDTYDFRTNHKDAILFINGEETGQKLGELDELGPIPDDSDIKMHAEWTTPDGDVIKSNTVTPDDNKMFGVIPFSFAENEDTNKHARNTILDFRSDYEKALNSKDYSQIASYIQSGSEAESELKEYIGDLEDKGYNYNFTANSVQDVETIDEETLEVTSREQFIFTNHRGKTTDYDRIKTYTVTTTNDAYEISSIDYDETNRDEN</sequence>
<proteinExistence type="predicted"/>
<evidence type="ECO:0000259" key="8">
    <source>
        <dbReference type="Pfam" id="PF13240"/>
    </source>
</evidence>
<name>A0ABW2UYH3_9BACI</name>
<feature type="compositionally biased region" description="Basic and acidic residues" evidence="6">
    <location>
        <begin position="40"/>
        <end position="49"/>
    </location>
</feature>
<feature type="domain" description="TcaA second" evidence="9">
    <location>
        <begin position="103"/>
        <end position="195"/>
    </location>
</feature>
<evidence type="ECO:0000313" key="13">
    <source>
        <dbReference type="Proteomes" id="UP001596620"/>
    </source>
</evidence>
<evidence type="ECO:0000256" key="4">
    <source>
        <dbReference type="ARBA" id="ARBA00022989"/>
    </source>
</evidence>
<comment type="caution">
    <text evidence="12">The sequence shown here is derived from an EMBL/GenBank/DDBJ whole genome shotgun (WGS) entry which is preliminary data.</text>
</comment>
<dbReference type="InterPro" id="IPR054530">
    <property type="entry name" value="TcaA_4th"/>
</dbReference>
<dbReference type="RefSeq" id="WP_382359627.1">
    <property type="nucleotide sequence ID" value="NZ_JBHTGR010000050.1"/>
</dbReference>
<keyword evidence="3 7" id="KW-0812">Transmembrane</keyword>
<dbReference type="Pfam" id="PF22813">
    <property type="entry name" value="TcaA_2nd"/>
    <property type="match status" value="1"/>
</dbReference>
<reference evidence="13" key="1">
    <citation type="journal article" date="2019" name="Int. J. Syst. Evol. Microbiol.">
        <title>The Global Catalogue of Microorganisms (GCM) 10K type strain sequencing project: providing services to taxonomists for standard genome sequencing and annotation.</title>
        <authorList>
            <consortium name="The Broad Institute Genomics Platform"/>
            <consortium name="The Broad Institute Genome Sequencing Center for Infectious Disease"/>
            <person name="Wu L."/>
            <person name="Ma J."/>
        </authorList>
    </citation>
    <scope>NUCLEOTIDE SEQUENCE [LARGE SCALE GENOMIC DNA]</scope>
    <source>
        <strain evidence="13">JCM 30234</strain>
    </source>
</reference>
<feature type="region of interest" description="Disordered" evidence="6">
    <location>
        <begin position="21"/>
        <end position="72"/>
    </location>
</feature>
<feature type="domain" description="Zinc-ribbon" evidence="8">
    <location>
        <begin position="3"/>
        <end position="24"/>
    </location>
</feature>
<keyword evidence="13" id="KW-1185">Reference proteome</keyword>
<evidence type="ECO:0000256" key="5">
    <source>
        <dbReference type="ARBA" id="ARBA00023136"/>
    </source>
</evidence>
<protein>
    <recommendedName>
        <fullName evidence="14">Zinc-ribbon domain-containing protein</fullName>
    </recommendedName>
</protein>
<dbReference type="EMBL" id="JBHTGR010000050">
    <property type="protein sequence ID" value="MFC7747621.1"/>
    <property type="molecule type" value="Genomic_DNA"/>
</dbReference>
<evidence type="ECO:0000256" key="2">
    <source>
        <dbReference type="ARBA" id="ARBA00022475"/>
    </source>
</evidence>
<feature type="compositionally biased region" description="Polar residues" evidence="6">
    <location>
        <begin position="28"/>
        <end position="38"/>
    </location>
</feature>
<comment type="subcellular location">
    <subcellularLocation>
        <location evidence="1">Cell membrane</location>
        <topology evidence="1">Single-pass membrane protein</topology>
    </subcellularLocation>
</comment>
<gene>
    <name evidence="12" type="ORF">ACFQU8_10335</name>
</gene>
<dbReference type="Pfam" id="PF22819">
    <property type="entry name" value="TcaA_5th"/>
    <property type="match status" value="1"/>
</dbReference>
<evidence type="ECO:0000256" key="7">
    <source>
        <dbReference type="SAM" id="Phobius"/>
    </source>
</evidence>
<evidence type="ECO:0000256" key="6">
    <source>
        <dbReference type="SAM" id="MobiDB-lite"/>
    </source>
</evidence>
<evidence type="ECO:0000256" key="1">
    <source>
        <dbReference type="ARBA" id="ARBA00004162"/>
    </source>
</evidence>
<keyword evidence="2" id="KW-1003">Cell membrane</keyword>
<feature type="transmembrane region" description="Helical" evidence="7">
    <location>
        <begin position="77"/>
        <end position="100"/>
    </location>
</feature>
<keyword evidence="4 7" id="KW-1133">Transmembrane helix</keyword>
<evidence type="ECO:0000259" key="11">
    <source>
        <dbReference type="Pfam" id="PF22820"/>
    </source>
</evidence>
<accession>A0ABW2UYH3</accession>
<evidence type="ECO:0008006" key="14">
    <source>
        <dbReference type="Google" id="ProtNLM"/>
    </source>
</evidence>
<dbReference type="InterPro" id="IPR054528">
    <property type="entry name" value="TcaA_5th"/>
</dbReference>
<evidence type="ECO:0000259" key="9">
    <source>
        <dbReference type="Pfam" id="PF22813"/>
    </source>
</evidence>
<organism evidence="12 13">
    <name type="scientific">Lentibacillus kimchii</name>
    <dbReference type="NCBI Taxonomy" id="1542911"/>
    <lineage>
        <taxon>Bacteria</taxon>
        <taxon>Bacillati</taxon>
        <taxon>Bacillota</taxon>
        <taxon>Bacilli</taxon>
        <taxon>Bacillales</taxon>
        <taxon>Bacillaceae</taxon>
        <taxon>Lentibacillus</taxon>
    </lineage>
</organism>
<feature type="domain" description="TcaA 4th" evidence="11">
    <location>
        <begin position="271"/>
        <end position="334"/>
    </location>
</feature>
<feature type="domain" description="TcaA protein NTF2-like" evidence="10">
    <location>
        <begin position="353"/>
        <end position="464"/>
    </location>
</feature>
<dbReference type="Pfam" id="PF22820">
    <property type="entry name" value="TcaA_3rd_4th"/>
    <property type="match status" value="1"/>
</dbReference>
<dbReference type="InterPro" id="IPR054529">
    <property type="entry name" value="TcaA_2nd"/>
</dbReference>
<dbReference type="InterPro" id="IPR026870">
    <property type="entry name" value="Zinc_ribbon_dom"/>
</dbReference>
<dbReference type="PANTHER" id="PTHR40038:SF1">
    <property type="entry name" value="MEMBRANE-ASSOCIATED PROTEIN TCAA"/>
    <property type="match status" value="1"/>
</dbReference>
<evidence type="ECO:0000256" key="3">
    <source>
        <dbReference type="ARBA" id="ARBA00022692"/>
    </source>
</evidence>
<dbReference type="Pfam" id="PF13240">
    <property type="entry name" value="Zn_Ribbon_1"/>
    <property type="match status" value="1"/>
</dbReference>
<dbReference type="Proteomes" id="UP001596620">
    <property type="component" value="Unassembled WGS sequence"/>
</dbReference>